<comment type="caution">
    <text evidence="4">The sequence shown here is derived from an EMBL/GenBank/DDBJ whole genome shotgun (WGS) entry which is preliminary data.</text>
</comment>
<keyword evidence="5" id="KW-1185">Reference proteome</keyword>
<dbReference type="GO" id="GO:0003955">
    <property type="term" value="F:NAD(P)H dehydrogenase (quinone) activity"/>
    <property type="evidence" value="ECO:0007669"/>
    <property type="project" value="TreeGrafter"/>
</dbReference>
<evidence type="ECO:0000259" key="3">
    <source>
        <dbReference type="Pfam" id="PF02525"/>
    </source>
</evidence>
<name>A0A7J5B0N6_9MICO</name>
<proteinExistence type="inferred from homology"/>
<dbReference type="InterPro" id="IPR029039">
    <property type="entry name" value="Flavoprotein-like_sf"/>
</dbReference>
<reference evidence="4 5" key="1">
    <citation type="submission" date="2019-09" db="EMBL/GenBank/DDBJ databases">
        <title>Phylogeny of genus Pseudoclavibacter and closely related genus.</title>
        <authorList>
            <person name="Li Y."/>
        </authorList>
    </citation>
    <scope>NUCLEOTIDE SEQUENCE [LARGE SCALE GENOMIC DNA]</scope>
    <source>
        <strain evidence="4 5">THG-MD12</strain>
    </source>
</reference>
<dbReference type="PANTHER" id="PTHR10204">
    <property type="entry name" value="NAD P H OXIDOREDUCTASE-RELATED"/>
    <property type="match status" value="1"/>
</dbReference>
<dbReference type="AlphaFoldDB" id="A0A7J5B0N6"/>
<dbReference type="OrthoDB" id="9798454at2"/>
<evidence type="ECO:0000313" key="5">
    <source>
        <dbReference type="Proteomes" id="UP000490386"/>
    </source>
</evidence>
<evidence type="ECO:0000313" key="4">
    <source>
        <dbReference type="EMBL" id="KAB1637467.1"/>
    </source>
</evidence>
<dbReference type="Gene3D" id="3.40.50.360">
    <property type="match status" value="1"/>
</dbReference>
<dbReference type="GO" id="GO:0005829">
    <property type="term" value="C:cytosol"/>
    <property type="evidence" value="ECO:0007669"/>
    <property type="project" value="TreeGrafter"/>
</dbReference>
<dbReference type="PANTHER" id="PTHR10204:SF34">
    <property type="entry name" value="NAD(P)H DEHYDROGENASE [QUINONE] 1 ISOFORM 1"/>
    <property type="match status" value="1"/>
</dbReference>
<keyword evidence="2" id="KW-0560">Oxidoreductase</keyword>
<sequence length="199" mass="21622">MPTLIVTAHPDLDSLTHTAAQQLRERLEAEGVEVDVAHLAQEGFDPRFSANDRADYKGGSITGPDVLAEQARLDRATDVVLVFPVFWWSMPALLKGWIDRVFITGWAFELGENGRVVPKLGDLTAHLLPVSGFSEASFARHGYEESFSTQIEHGVFDYCGMPRGAKAFIRESEDPDAAKAGLEAAVARVAAAVTTPRGD</sequence>
<comment type="similarity">
    <text evidence="1">Belongs to the NAD(P)H dehydrogenase (quinone) family.</text>
</comment>
<evidence type="ECO:0000256" key="1">
    <source>
        <dbReference type="ARBA" id="ARBA00006252"/>
    </source>
</evidence>
<organism evidence="4 5">
    <name type="scientific">Pseudoclavibacter terrae</name>
    <dbReference type="NCBI Taxonomy" id="1530195"/>
    <lineage>
        <taxon>Bacteria</taxon>
        <taxon>Bacillati</taxon>
        <taxon>Actinomycetota</taxon>
        <taxon>Actinomycetes</taxon>
        <taxon>Micrococcales</taxon>
        <taxon>Microbacteriaceae</taxon>
        <taxon>Pseudoclavibacter</taxon>
    </lineage>
</organism>
<dbReference type="InterPro" id="IPR003680">
    <property type="entry name" value="Flavodoxin_fold"/>
</dbReference>
<feature type="domain" description="Flavodoxin-like fold" evidence="3">
    <location>
        <begin position="1"/>
        <end position="191"/>
    </location>
</feature>
<dbReference type="RefSeq" id="WP_151423680.1">
    <property type="nucleotide sequence ID" value="NZ_CANKVH010000017.1"/>
</dbReference>
<evidence type="ECO:0000256" key="2">
    <source>
        <dbReference type="ARBA" id="ARBA00023002"/>
    </source>
</evidence>
<dbReference type="EMBL" id="WBJX01000003">
    <property type="protein sequence ID" value="KAB1637467.1"/>
    <property type="molecule type" value="Genomic_DNA"/>
</dbReference>
<protein>
    <submittedName>
        <fullName evidence="4">NAD(P)H-dependent oxidoreductase</fullName>
    </submittedName>
</protein>
<dbReference type="InterPro" id="IPR051545">
    <property type="entry name" value="NAD(P)H_dehydrogenase_qn"/>
</dbReference>
<gene>
    <name evidence="4" type="ORF">F8O03_09540</name>
</gene>
<dbReference type="SUPFAM" id="SSF52218">
    <property type="entry name" value="Flavoproteins"/>
    <property type="match status" value="1"/>
</dbReference>
<dbReference type="Pfam" id="PF02525">
    <property type="entry name" value="Flavodoxin_2"/>
    <property type="match status" value="1"/>
</dbReference>
<accession>A0A7J5B0N6</accession>
<dbReference type="Proteomes" id="UP000490386">
    <property type="component" value="Unassembled WGS sequence"/>
</dbReference>